<dbReference type="RefSeq" id="WP_017026529.1">
    <property type="nucleotide sequence ID" value="NZ_AJYK02000083.1"/>
</dbReference>
<dbReference type="eggNOG" id="COG2049">
    <property type="taxonomic scope" value="Bacteria"/>
</dbReference>
<accession>A0A1E5E0D7</accession>
<dbReference type="InterPro" id="IPR003833">
    <property type="entry name" value="CT_C_D"/>
</dbReference>
<dbReference type="NCBIfam" id="TIGR00370">
    <property type="entry name" value="5-oxoprolinase subunit PxpB"/>
    <property type="match status" value="1"/>
</dbReference>
<keyword evidence="6" id="KW-1185">Reference proteome</keyword>
<evidence type="ECO:0000313" key="6">
    <source>
        <dbReference type="Proteomes" id="UP000094070"/>
    </source>
</evidence>
<evidence type="ECO:0000259" key="4">
    <source>
        <dbReference type="SMART" id="SM00796"/>
    </source>
</evidence>
<organism evidence="5 6">
    <name type="scientific">Vibrio rumoiensis 1S-45</name>
    <dbReference type="NCBI Taxonomy" id="1188252"/>
    <lineage>
        <taxon>Bacteria</taxon>
        <taxon>Pseudomonadati</taxon>
        <taxon>Pseudomonadota</taxon>
        <taxon>Gammaproteobacteria</taxon>
        <taxon>Vibrionales</taxon>
        <taxon>Vibrionaceae</taxon>
        <taxon>Vibrio</taxon>
    </lineage>
</organism>
<dbReference type="SMART" id="SM00796">
    <property type="entry name" value="AHS1"/>
    <property type="match status" value="1"/>
</dbReference>
<dbReference type="GO" id="GO:0016787">
    <property type="term" value="F:hydrolase activity"/>
    <property type="evidence" value="ECO:0007669"/>
    <property type="project" value="UniProtKB-KW"/>
</dbReference>
<reference evidence="5 6" key="1">
    <citation type="journal article" date="2012" name="Science">
        <title>Ecological populations of bacteria act as socially cohesive units of antibiotic production and resistance.</title>
        <authorList>
            <person name="Cordero O.X."/>
            <person name="Wildschutte H."/>
            <person name="Kirkup B."/>
            <person name="Proehl S."/>
            <person name="Ngo L."/>
            <person name="Hussain F."/>
            <person name="Le Roux F."/>
            <person name="Mincer T."/>
            <person name="Polz M.F."/>
        </authorList>
    </citation>
    <scope>NUCLEOTIDE SEQUENCE [LARGE SCALE GENOMIC DNA]</scope>
    <source>
        <strain evidence="5 6">1S-45</strain>
    </source>
</reference>
<dbReference type="Proteomes" id="UP000094070">
    <property type="component" value="Unassembled WGS sequence"/>
</dbReference>
<dbReference type="Gene3D" id="3.30.1360.40">
    <property type="match status" value="1"/>
</dbReference>
<gene>
    <name evidence="5" type="ORF">A1QC_11010</name>
</gene>
<dbReference type="PANTHER" id="PTHR34698">
    <property type="entry name" value="5-OXOPROLINASE SUBUNIT B"/>
    <property type="match status" value="1"/>
</dbReference>
<evidence type="ECO:0000256" key="2">
    <source>
        <dbReference type="ARBA" id="ARBA00022801"/>
    </source>
</evidence>
<evidence type="ECO:0000256" key="3">
    <source>
        <dbReference type="ARBA" id="ARBA00022840"/>
    </source>
</evidence>
<comment type="caution">
    <text evidence="5">The sequence shown here is derived from an EMBL/GenBank/DDBJ whole genome shotgun (WGS) entry which is preliminary data.</text>
</comment>
<dbReference type="SUPFAM" id="SSF160467">
    <property type="entry name" value="PH0987 N-terminal domain-like"/>
    <property type="match status" value="1"/>
</dbReference>
<dbReference type="InterPro" id="IPR029000">
    <property type="entry name" value="Cyclophilin-like_dom_sf"/>
</dbReference>
<evidence type="ECO:0000313" key="5">
    <source>
        <dbReference type="EMBL" id="OEF23849.1"/>
    </source>
</evidence>
<dbReference type="AlphaFoldDB" id="A0A1E5E0D7"/>
<dbReference type="SUPFAM" id="SSF50891">
    <property type="entry name" value="Cyclophilin-like"/>
    <property type="match status" value="1"/>
</dbReference>
<proteinExistence type="predicted"/>
<keyword evidence="2 5" id="KW-0378">Hydrolase</keyword>
<dbReference type="Pfam" id="PF02682">
    <property type="entry name" value="CT_C_D"/>
    <property type="match status" value="1"/>
</dbReference>
<dbReference type="EMBL" id="AJYK02000083">
    <property type="protein sequence ID" value="OEF23849.1"/>
    <property type="molecule type" value="Genomic_DNA"/>
</dbReference>
<protein>
    <submittedName>
        <fullName evidence="5">Allophanate hydrolase</fullName>
    </submittedName>
</protein>
<keyword evidence="1" id="KW-0547">Nucleotide-binding</keyword>
<dbReference type="STRING" id="1188252.A1QC_11010"/>
<dbReference type="Gene3D" id="2.40.100.10">
    <property type="entry name" value="Cyclophilin-like"/>
    <property type="match status" value="1"/>
</dbReference>
<dbReference type="InterPro" id="IPR010016">
    <property type="entry name" value="PxpB"/>
</dbReference>
<evidence type="ECO:0000256" key="1">
    <source>
        <dbReference type="ARBA" id="ARBA00022741"/>
    </source>
</evidence>
<name>A0A1E5E0D7_9VIBR</name>
<dbReference type="PANTHER" id="PTHR34698:SF2">
    <property type="entry name" value="5-OXOPROLINASE SUBUNIT B"/>
    <property type="match status" value="1"/>
</dbReference>
<feature type="domain" description="Carboxyltransferase" evidence="4">
    <location>
        <begin position="16"/>
        <end position="217"/>
    </location>
</feature>
<dbReference type="GO" id="GO:0005524">
    <property type="term" value="F:ATP binding"/>
    <property type="evidence" value="ECO:0007669"/>
    <property type="project" value="UniProtKB-KW"/>
</dbReference>
<sequence length="263" mass="29592">MNKKKVIQANNQNNTQRVVRLSETHLMVYVDDNIDITHAPKLALLCEKIKHTFPELIEIIPSYTSIMIEFHPLHTQVAKLEVFLRSLLVEFEKLQPTLKQQLIQLPVYYHPDVAPDLEALAKTHEIDIADVIQIHSEMEYTVCAIGFAPGFAFLGAVDERIVTARHAEPRLNVVKGSVGIADQQTAVYPADSPGGWQIIGNCPIDLFNPAANPMTPFKVGDKVRFVPIDRERFIELGGIESANKNEQREAMTPSEQVKHEVKL</sequence>
<keyword evidence="3" id="KW-0067">ATP-binding</keyword>